<evidence type="ECO:0000313" key="1">
    <source>
        <dbReference type="EMBL" id="KZZ97719.1"/>
    </source>
</evidence>
<sequence>MRGKQRTLSNRSRTMLGARGGVAISTRLNFGSDLKILKEQSKVEGLHVFGGFFALRTKIATLGLLNDTFKLSGKFVLSYVHKILWLGVEGDFEFSIPVITKFTFARTIAAVVNYTTGGLGIKFNTKNALGDIGGIKGFNLDAIGFKTQLAPELELAPTKIAVEGGIRIEGLDNVYGHVTNQVLGRRISFEEAMSITAPDEINLTPRMPSEGLVPTIATQGPDQVFVSGKLKFLGTEHDFYAAVDGDSFVANFDSQSKFFEKASSKVTLVGVSGSLKIDAAWTTGRGSLSISMSGKAKAFEKTWDIGDIGTSITEDTSIELVKNWSRDMETGVSTTTHFLKTNWEVASQELVRLFPGIKELPVTEIIGPVVKELDMIYKEARNPYADLGIGKFMDAKLLGDICGRDPPPDRRLGWTPVVLIPDEIFKALTEPRKRPDVI</sequence>
<dbReference type="STRING" id="1081109.A0A168DGF8"/>
<dbReference type="OrthoDB" id="3065987at2759"/>
<dbReference type="AlphaFoldDB" id="A0A168DGF8"/>
<gene>
    <name evidence="1" type="ORF">AAL_03683</name>
</gene>
<dbReference type="Proteomes" id="UP000078544">
    <property type="component" value="Unassembled WGS sequence"/>
</dbReference>
<accession>A0A168DGF8</accession>
<protein>
    <submittedName>
        <fullName evidence="1">Uncharacterized protein</fullName>
    </submittedName>
</protein>
<proteinExistence type="predicted"/>
<organism evidence="1 2">
    <name type="scientific">Moelleriella libera RCEF 2490</name>
    <dbReference type="NCBI Taxonomy" id="1081109"/>
    <lineage>
        <taxon>Eukaryota</taxon>
        <taxon>Fungi</taxon>
        <taxon>Dikarya</taxon>
        <taxon>Ascomycota</taxon>
        <taxon>Pezizomycotina</taxon>
        <taxon>Sordariomycetes</taxon>
        <taxon>Hypocreomycetidae</taxon>
        <taxon>Hypocreales</taxon>
        <taxon>Clavicipitaceae</taxon>
        <taxon>Moelleriella</taxon>
    </lineage>
</organism>
<name>A0A168DGF8_9HYPO</name>
<keyword evidence="2" id="KW-1185">Reference proteome</keyword>
<reference evidence="1 2" key="1">
    <citation type="journal article" date="2016" name="Genome Biol. Evol.">
        <title>Divergent and convergent evolution of fungal pathogenicity.</title>
        <authorList>
            <person name="Shang Y."/>
            <person name="Xiao G."/>
            <person name="Zheng P."/>
            <person name="Cen K."/>
            <person name="Zhan S."/>
            <person name="Wang C."/>
        </authorList>
    </citation>
    <scope>NUCLEOTIDE SEQUENCE [LARGE SCALE GENOMIC DNA]</scope>
    <source>
        <strain evidence="1 2">RCEF 2490</strain>
    </source>
</reference>
<dbReference type="EMBL" id="AZGY01000006">
    <property type="protein sequence ID" value="KZZ97719.1"/>
    <property type="molecule type" value="Genomic_DNA"/>
</dbReference>
<evidence type="ECO:0000313" key="2">
    <source>
        <dbReference type="Proteomes" id="UP000078544"/>
    </source>
</evidence>
<comment type="caution">
    <text evidence="1">The sequence shown here is derived from an EMBL/GenBank/DDBJ whole genome shotgun (WGS) entry which is preliminary data.</text>
</comment>